<dbReference type="AlphaFoldDB" id="A0A7S2XUE5"/>
<organism evidence="6">
    <name type="scientific">Attheya septentrionalis</name>
    <dbReference type="NCBI Taxonomy" id="420275"/>
    <lineage>
        <taxon>Eukaryota</taxon>
        <taxon>Sar</taxon>
        <taxon>Stramenopiles</taxon>
        <taxon>Ochrophyta</taxon>
        <taxon>Bacillariophyta</taxon>
        <taxon>Coscinodiscophyceae</taxon>
        <taxon>Chaetocerotophycidae</taxon>
        <taxon>Chaetocerotales</taxon>
        <taxon>Attheyaceae</taxon>
        <taxon>Attheya</taxon>
    </lineage>
</organism>
<name>A0A7S2XUE5_9STRA</name>
<dbReference type="PANTHER" id="PTHR14155:SF627">
    <property type="entry name" value="OS06G0192800 PROTEIN"/>
    <property type="match status" value="1"/>
</dbReference>
<protein>
    <recommendedName>
        <fullName evidence="5">RING-type domain-containing protein</fullName>
    </recommendedName>
</protein>
<dbReference type="Gene3D" id="3.30.40.10">
    <property type="entry name" value="Zinc/RING finger domain, C3HC4 (zinc finger)"/>
    <property type="match status" value="1"/>
</dbReference>
<dbReference type="InterPro" id="IPR053238">
    <property type="entry name" value="RING-H2_zinc_finger"/>
</dbReference>
<dbReference type="InterPro" id="IPR013083">
    <property type="entry name" value="Znf_RING/FYVE/PHD"/>
</dbReference>
<dbReference type="CDD" id="cd16448">
    <property type="entry name" value="RING-H2"/>
    <property type="match status" value="1"/>
</dbReference>
<keyword evidence="3" id="KW-0862">Zinc</keyword>
<dbReference type="Pfam" id="PF13639">
    <property type="entry name" value="zf-RING_2"/>
    <property type="match status" value="1"/>
</dbReference>
<evidence type="ECO:0000313" key="6">
    <source>
        <dbReference type="EMBL" id="CAD9828226.1"/>
    </source>
</evidence>
<evidence type="ECO:0000256" key="2">
    <source>
        <dbReference type="ARBA" id="ARBA00022771"/>
    </source>
</evidence>
<dbReference type="EMBL" id="HBHQ01029560">
    <property type="protein sequence ID" value="CAD9828226.1"/>
    <property type="molecule type" value="Transcribed_RNA"/>
</dbReference>
<dbReference type="SUPFAM" id="SSF57850">
    <property type="entry name" value="RING/U-box"/>
    <property type="match status" value="1"/>
</dbReference>
<evidence type="ECO:0000256" key="1">
    <source>
        <dbReference type="ARBA" id="ARBA00022723"/>
    </source>
</evidence>
<dbReference type="PROSITE" id="PS50089">
    <property type="entry name" value="ZF_RING_2"/>
    <property type="match status" value="1"/>
</dbReference>
<accession>A0A7S2XUE5</accession>
<feature type="domain" description="RING-type" evidence="5">
    <location>
        <begin position="148"/>
        <end position="192"/>
    </location>
</feature>
<proteinExistence type="predicted"/>
<keyword evidence="1" id="KW-0479">Metal-binding</keyword>
<evidence type="ECO:0000259" key="5">
    <source>
        <dbReference type="PROSITE" id="PS50089"/>
    </source>
</evidence>
<gene>
    <name evidence="6" type="ORF">ASEP1449_LOCUS20061</name>
</gene>
<reference evidence="6" key="1">
    <citation type="submission" date="2021-01" db="EMBL/GenBank/DDBJ databases">
        <authorList>
            <person name="Corre E."/>
            <person name="Pelletier E."/>
            <person name="Niang G."/>
            <person name="Scheremetjew M."/>
            <person name="Finn R."/>
            <person name="Kale V."/>
            <person name="Holt S."/>
            <person name="Cochrane G."/>
            <person name="Meng A."/>
            <person name="Brown T."/>
            <person name="Cohen L."/>
        </authorList>
    </citation>
    <scope>NUCLEOTIDE SEQUENCE</scope>
    <source>
        <strain evidence="6">CCMP2084</strain>
    </source>
</reference>
<evidence type="ECO:0000256" key="3">
    <source>
        <dbReference type="ARBA" id="ARBA00022833"/>
    </source>
</evidence>
<keyword evidence="2 4" id="KW-0863">Zinc-finger</keyword>
<evidence type="ECO:0000256" key="4">
    <source>
        <dbReference type="PROSITE-ProRule" id="PRU00175"/>
    </source>
</evidence>
<dbReference type="PANTHER" id="PTHR14155">
    <property type="entry name" value="RING FINGER DOMAIN-CONTAINING"/>
    <property type="match status" value="1"/>
</dbReference>
<dbReference type="InterPro" id="IPR001841">
    <property type="entry name" value="Znf_RING"/>
</dbReference>
<dbReference type="GO" id="GO:0008270">
    <property type="term" value="F:zinc ion binding"/>
    <property type="evidence" value="ECO:0007669"/>
    <property type="project" value="UniProtKB-KW"/>
</dbReference>
<sequence>MGAFYLVVIYALSFVVFTFIFAQVFIQVVGRCFFPTDQPSHVSVPKLRHTRPEAIVKESLITKEALSHKEACGLSESMSEEEIYNSRSDQNSDETGETKVANADIENCQDESPDAAIRELHNSLDSMDSTIKPNELITSNQARGNDICFICLESFQVKDEVSWSENKECEHVFHHPCILRWLRKHDECPCCRRNYLPNLDPSDLSDTSKEKDGAPEISLDTIVRRQANYCVKHGLVQEQMYSRKMTCSV</sequence>